<keyword evidence="3" id="KW-1185">Reference proteome</keyword>
<sequence>MLAKPVEISKGKSLLEKMGWTGGGLGKDGNGIVNPIIPKAAYAMNTLGLGHRSETVLEKKHYQNKDKNFHEELEFKHNFLTNVLSKILEFVKNSSEVDLLFERSLHNKERKKIHSIVEKLCECSDVDELNLNKSLDIKIASEILKYNSYLLITESHGKPPERVLRLYKDVPSYVYLITPDVLRDDENDEFDDFCEQLDIETEDKTDNDIATFTEKVQYLEVENDKTNNDKQDHENMNLRSSVEYTTVSGEESGIKNDDANVNYELNLERVSDSKKAIEVTKSTSNVNYQLNCELHSKTESLESALQNNKPIEETLDVKNSNEKLYYQDLIVEQESKNIVQIENSEIKLNIEMNSQRNSKKSLLGVIIDYFTEFVVDTSFLEFRFLGSFNSEEFNAIETFFDICLKRDKENNKEKIELLQLLNSELYNFEFKEDLNGSIV</sequence>
<dbReference type="Pfam" id="PF01585">
    <property type="entry name" value="G-patch"/>
    <property type="match status" value="1"/>
</dbReference>
<name>A0AAU9TAZ8_EUPED</name>
<dbReference type="AlphaFoldDB" id="A0AAU9TAZ8"/>
<dbReference type="PROSITE" id="PS50174">
    <property type="entry name" value="G_PATCH"/>
    <property type="match status" value="1"/>
</dbReference>
<feature type="domain" description="G-patch" evidence="1">
    <location>
        <begin position="7"/>
        <end position="54"/>
    </location>
</feature>
<organism evidence="2 3">
    <name type="scientific">Euphydryas editha</name>
    <name type="common">Edith's checkerspot</name>
    <dbReference type="NCBI Taxonomy" id="104508"/>
    <lineage>
        <taxon>Eukaryota</taxon>
        <taxon>Metazoa</taxon>
        <taxon>Ecdysozoa</taxon>
        <taxon>Arthropoda</taxon>
        <taxon>Hexapoda</taxon>
        <taxon>Insecta</taxon>
        <taxon>Pterygota</taxon>
        <taxon>Neoptera</taxon>
        <taxon>Endopterygota</taxon>
        <taxon>Lepidoptera</taxon>
        <taxon>Glossata</taxon>
        <taxon>Ditrysia</taxon>
        <taxon>Papilionoidea</taxon>
        <taxon>Nymphalidae</taxon>
        <taxon>Nymphalinae</taxon>
        <taxon>Euphydryas</taxon>
    </lineage>
</organism>
<comment type="caution">
    <text evidence="2">The sequence shown here is derived from an EMBL/GenBank/DDBJ whole genome shotgun (WGS) entry which is preliminary data.</text>
</comment>
<dbReference type="GO" id="GO:0003676">
    <property type="term" value="F:nucleic acid binding"/>
    <property type="evidence" value="ECO:0007669"/>
    <property type="project" value="InterPro"/>
</dbReference>
<proteinExistence type="predicted"/>
<evidence type="ECO:0000313" key="3">
    <source>
        <dbReference type="Proteomes" id="UP001153954"/>
    </source>
</evidence>
<dbReference type="EMBL" id="CAKOGL010000002">
    <property type="protein sequence ID" value="CAH2084011.1"/>
    <property type="molecule type" value="Genomic_DNA"/>
</dbReference>
<dbReference type="InterPro" id="IPR000467">
    <property type="entry name" value="G_patch_dom"/>
</dbReference>
<protein>
    <recommendedName>
        <fullName evidence="1">G-patch domain-containing protein</fullName>
    </recommendedName>
</protein>
<reference evidence="2" key="1">
    <citation type="submission" date="2022-03" db="EMBL/GenBank/DDBJ databases">
        <authorList>
            <person name="Tunstrom K."/>
        </authorList>
    </citation>
    <scope>NUCLEOTIDE SEQUENCE</scope>
</reference>
<dbReference type="Proteomes" id="UP001153954">
    <property type="component" value="Unassembled WGS sequence"/>
</dbReference>
<dbReference type="SMART" id="SM00443">
    <property type="entry name" value="G_patch"/>
    <property type="match status" value="1"/>
</dbReference>
<accession>A0AAU9TAZ8</accession>
<gene>
    <name evidence="2" type="ORF">EEDITHA_LOCUS623</name>
</gene>
<evidence type="ECO:0000313" key="2">
    <source>
        <dbReference type="EMBL" id="CAH2084011.1"/>
    </source>
</evidence>
<evidence type="ECO:0000259" key="1">
    <source>
        <dbReference type="PROSITE" id="PS50174"/>
    </source>
</evidence>